<feature type="transmembrane region" description="Helical" evidence="2">
    <location>
        <begin position="895"/>
        <end position="915"/>
    </location>
</feature>
<feature type="transmembrane region" description="Helical" evidence="2">
    <location>
        <begin position="921"/>
        <end position="945"/>
    </location>
</feature>
<dbReference type="OrthoDB" id="9757876at2"/>
<feature type="transmembrane region" description="Helical" evidence="2">
    <location>
        <begin position="1003"/>
        <end position="1023"/>
    </location>
</feature>
<dbReference type="InterPro" id="IPR027463">
    <property type="entry name" value="AcrB_DN_DC_subdom"/>
</dbReference>
<feature type="transmembrane region" description="Helical" evidence="2">
    <location>
        <begin position="334"/>
        <end position="350"/>
    </location>
</feature>
<dbReference type="PROSITE" id="PS51257">
    <property type="entry name" value="PROKAR_LIPOPROTEIN"/>
    <property type="match status" value="1"/>
</dbReference>
<evidence type="ECO:0000313" key="4">
    <source>
        <dbReference type="Proteomes" id="UP000320421"/>
    </source>
</evidence>
<dbReference type="SUPFAM" id="SSF82714">
    <property type="entry name" value="Multidrug efflux transporter AcrB TolC docking domain, DN and DC subdomains"/>
    <property type="match status" value="2"/>
</dbReference>
<feature type="transmembrane region" description="Helical" evidence="2">
    <location>
        <begin position="868"/>
        <end position="888"/>
    </location>
</feature>
<evidence type="ECO:0000256" key="1">
    <source>
        <dbReference type="SAM" id="MobiDB-lite"/>
    </source>
</evidence>
<name>A0A517PLU5_9PLAN</name>
<dbReference type="PANTHER" id="PTHR32063:SF0">
    <property type="entry name" value="SWARMING MOTILITY PROTEIN SWRC"/>
    <property type="match status" value="1"/>
</dbReference>
<gene>
    <name evidence="3" type="primary">mdtC_2</name>
    <name evidence="3" type="ORF">HG66A1_21270</name>
</gene>
<feature type="transmembrane region" description="Helical" evidence="2">
    <location>
        <begin position="972"/>
        <end position="991"/>
    </location>
</feature>
<dbReference type="AlphaFoldDB" id="A0A517PLU5"/>
<keyword evidence="2" id="KW-0472">Membrane</keyword>
<dbReference type="Pfam" id="PF00873">
    <property type="entry name" value="ACR_tran"/>
    <property type="match status" value="1"/>
</dbReference>
<sequence>MSLTRLAVHRPISTLMASLVLVMLGCVSLSQLAVDLMPDIQNPSISVITIYEGAGPNEAETLITRPIEQTLSSVSGIENILSSSMEGSSTVRLQFQWGTDLTLAINEVRDALNKLRNSLPEGAEDPYIRHFDVADRPIIYLGLNSELDPITLSQLTENQIIPQFEQLEGVARLRMRGGIEREIQIDLDRSKLESLNMGVNEVVNALKQENINQPAGNYEEGNLNLLIRSQGEFTSLEQIENTVVREQSGATVHVRDIANVVDGEKERTELTRMNGKPGILLYVYKQSGANTISVSDLVQKQLERVNKSMPDVQLSIRVDNSEYIRQSIANIQQAALYGMGLAFIVLILFLRSFRSMLVIGVCMPLSVLATFILIYFQGFTLNIISFGGLALGVGMLVDNSIVVLESIFRKREDGLDAKTAAIEGTEEVSGAIIASTMTTLIIFLPLIFIQGTTGILLHQLAWVVGFSLICSLFASLTLTPVMSAYWIPDQTPKTHSRWTRPWFALIDGFHNLNHRMLLLLERIYERILKFSLKHVVLIGFLLLLCFTTTLGLIPRIKTEFLPKTDEAAINVYSSMAAGIQLKKLDQQSRILEQATIESVPEALAIASFIGDSADDADRWNRTTLRIKLSPRTERKRGIEEIRKALDDAIGPIPGMKVQVKAQTEMMVMRMIGRRGGGDLVVQVAGHNMQLAQQIVEQVVGVMKSTPGLINVEAEISDQRPELTASIDREKAGLLKISVQDIAQTLETTIRGTEATLYREEGDEFPVMVRLREEDRNQIGDVQQVGVTTADGRTIPLKNLLKFESDDAPVVIERHNQQRVLRIFADVEGRDLGSIVPELEDNLNAIQIPSGFSVSVAGDWEEQQKSFDALQQGFVLAIILMYMIMASQYESLRDPFYILFAVPLGMIGVIWVFVFTETTLNVQSFIGIVVLSGIVVNNAIVLVDYINQLKRRHPEKPTSELILQAATRRFRPILMTTLTTVLAMIPISLGWGEGGELQAPMARVVVGGLLAGTLITLLAIPLIYQSCTPDAKQTARPATEPVAEPKLSGQTVKSV</sequence>
<dbReference type="RefSeq" id="WP_145183026.1">
    <property type="nucleotide sequence ID" value="NZ_CP036266.1"/>
</dbReference>
<feature type="transmembrane region" description="Helical" evidence="2">
    <location>
        <begin position="383"/>
        <end position="408"/>
    </location>
</feature>
<feature type="transmembrane region" description="Helical" evidence="2">
    <location>
        <begin position="535"/>
        <end position="553"/>
    </location>
</feature>
<organism evidence="3 4">
    <name type="scientific">Gimesia chilikensis</name>
    <dbReference type="NCBI Taxonomy" id="2605989"/>
    <lineage>
        <taxon>Bacteria</taxon>
        <taxon>Pseudomonadati</taxon>
        <taxon>Planctomycetota</taxon>
        <taxon>Planctomycetia</taxon>
        <taxon>Planctomycetales</taxon>
        <taxon>Planctomycetaceae</taxon>
        <taxon>Gimesia</taxon>
    </lineage>
</organism>
<feature type="transmembrane region" description="Helical" evidence="2">
    <location>
        <begin position="428"/>
        <end position="448"/>
    </location>
</feature>
<keyword evidence="4" id="KW-1185">Reference proteome</keyword>
<dbReference type="Gene3D" id="3.30.70.1320">
    <property type="entry name" value="Multidrug efflux transporter AcrB pore domain like"/>
    <property type="match status" value="1"/>
</dbReference>
<dbReference type="Gene3D" id="3.30.70.1440">
    <property type="entry name" value="Multidrug efflux transporter AcrB pore domain"/>
    <property type="match status" value="1"/>
</dbReference>
<dbReference type="Gene3D" id="1.20.1640.10">
    <property type="entry name" value="Multidrug efflux transporter AcrB transmembrane domain"/>
    <property type="match status" value="2"/>
</dbReference>
<protein>
    <submittedName>
        <fullName evidence="3">Multidrug resistance protein MdtC</fullName>
    </submittedName>
</protein>
<dbReference type="SUPFAM" id="SSF82866">
    <property type="entry name" value="Multidrug efflux transporter AcrB transmembrane domain"/>
    <property type="match status" value="2"/>
</dbReference>
<accession>A0A517PLU5</accession>
<dbReference type="GO" id="GO:0005886">
    <property type="term" value="C:plasma membrane"/>
    <property type="evidence" value="ECO:0007669"/>
    <property type="project" value="TreeGrafter"/>
</dbReference>
<dbReference type="Gene3D" id="3.30.2090.10">
    <property type="entry name" value="Multidrug efflux transporter AcrB TolC docking domain, DN and DC subdomains"/>
    <property type="match status" value="2"/>
</dbReference>
<dbReference type="PANTHER" id="PTHR32063">
    <property type="match status" value="1"/>
</dbReference>
<evidence type="ECO:0000256" key="2">
    <source>
        <dbReference type="SAM" id="Phobius"/>
    </source>
</evidence>
<dbReference type="Gene3D" id="3.30.70.1430">
    <property type="entry name" value="Multidrug efflux transporter AcrB pore domain"/>
    <property type="match status" value="2"/>
</dbReference>
<feature type="transmembrane region" description="Helical" evidence="2">
    <location>
        <begin position="460"/>
        <end position="487"/>
    </location>
</feature>
<feature type="transmembrane region" description="Helical" evidence="2">
    <location>
        <begin position="357"/>
        <end position="377"/>
    </location>
</feature>
<keyword evidence="2" id="KW-1133">Transmembrane helix</keyword>
<proteinExistence type="predicted"/>
<dbReference type="Proteomes" id="UP000320421">
    <property type="component" value="Chromosome"/>
</dbReference>
<keyword evidence="2" id="KW-0812">Transmembrane</keyword>
<dbReference type="SUPFAM" id="SSF82693">
    <property type="entry name" value="Multidrug efflux transporter AcrB pore domain, PN1, PN2, PC1 and PC2 subdomains"/>
    <property type="match status" value="2"/>
</dbReference>
<evidence type="ECO:0000313" key="3">
    <source>
        <dbReference type="EMBL" id="QDT20341.1"/>
    </source>
</evidence>
<feature type="transmembrane region" description="Helical" evidence="2">
    <location>
        <begin position="12"/>
        <end position="34"/>
    </location>
</feature>
<dbReference type="PRINTS" id="PR00702">
    <property type="entry name" value="ACRIFLAVINRP"/>
</dbReference>
<reference evidence="3 4" key="1">
    <citation type="submission" date="2019-02" db="EMBL/GenBank/DDBJ databases">
        <title>Deep-cultivation of Planctomycetes and their phenomic and genomic characterization uncovers novel biology.</title>
        <authorList>
            <person name="Wiegand S."/>
            <person name="Jogler M."/>
            <person name="Boedeker C."/>
            <person name="Pinto D."/>
            <person name="Vollmers J."/>
            <person name="Rivas-Marin E."/>
            <person name="Kohn T."/>
            <person name="Peeters S.H."/>
            <person name="Heuer A."/>
            <person name="Rast P."/>
            <person name="Oberbeckmann S."/>
            <person name="Bunk B."/>
            <person name="Jeske O."/>
            <person name="Meyerdierks A."/>
            <person name="Storesund J.E."/>
            <person name="Kallscheuer N."/>
            <person name="Luecker S."/>
            <person name="Lage O.M."/>
            <person name="Pohl T."/>
            <person name="Merkel B.J."/>
            <person name="Hornburger P."/>
            <person name="Mueller R.-W."/>
            <person name="Bruemmer F."/>
            <person name="Labrenz M."/>
            <person name="Spormann A.M."/>
            <person name="Op den Camp H."/>
            <person name="Overmann J."/>
            <person name="Amann R."/>
            <person name="Jetten M.S.M."/>
            <person name="Mascher T."/>
            <person name="Medema M.H."/>
            <person name="Devos D.P."/>
            <person name="Kaster A.-K."/>
            <person name="Ovreas L."/>
            <person name="Rohde M."/>
            <person name="Galperin M.Y."/>
            <person name="Jogler C."/>
        </authorList>
    </citation>
    <scope>NUCLEOTIDE SEQUENCE [LARGE SCALE GENOMIC DNA]</scope>
    <source>
        <strain evidence="3 4">HG66A1</strain>
    </source>
</reference>
<dbReference type="InterPro" id="IPR001036">
    <property type="entry name" value="Acrflvin-R"/>
</dbReference>
<dbReference type="GO" id="GO:0042910">
    <property type="term" value="F:xenobiotic transmembrane transporter activity"/>
    <property type="evidence" value="ECO:0007669"/>
    <property type="project" value="TreeGrafter"/>
</dbReference>
<feature type="region of interest" description="Disordered" evidence="1">
    <location>
        <begin position="1034"/>
        <end position="1054"/>
    </location>
</feature>
<dbReference type="EMBL" id="CP036266">
    <property type="protein sequence ID" value="QDT20341.1"/>
    <property type="molecule type" value="Genomic_DNA"/>
</dbReference>